<name>A0A2C5X061_9PEZI</name>
<feature type="compositionally biased region" description="Low complexity" evidence="1">
    <location>
        <begin position="586"/>
        <end position="605"/>
    </location>
</feature>
<dbReference type="GO" id="GO:0034063">
    <property type="term" value="P:stress granule assembly"/>
    <property type="evidence" value="ECO:0007669"/>
    <property type="project" value="TreeGrafter"/>
</dbReference>
<comment type="caution">
    <text evidence="3">The sequence shown here is derived from an EMBL/GenBank/DDBJ whole genome shotgun (WGS) entry which is preliminary data.</text>
</comment>
<proteinExistence type="predicted"/>
<keyword evidence="4" id="KW-1185">Reference proteome</keyword>
<sequence>MMPAPKKDSDFSRPRVPNGNNRMSFRTDTAISNNRGLHERTLQRWKPEGDGSLEGSLESTSNNANNNGRSWDQFAVNEKLFGLKTDYDENMYTTSIDRSHPQYKERLASADIKAREIERSAPVTNHQAEERIMDFIGADKGGDEEDKYSGVRRTQDFVPLNSSTATSTAKYTPPAKRAPSAQATVSGAPFDPAIISSQLRVANGSGSKRLAKGDDGRTNSTTSSSRASHTPAKVDTPKMDAPKPNDPKAQLQPQPAVPRLVDPKTSSPKPTDTSRPEAPSTPAAPKSTAMAKPAPTPSTARAPVKPAHSATVNVERAVLTHFKQFASKERSNAEKVRSTKLRQDKEDRLLELRKFATTFKLTTPIPNDLIGIIAKDPAKQQQIAKKAKQNAHDAKTKPSVENDDAKNSTKDSTAISSTKDAVTSQPQATTSATTIATAAASGSSSGAGSGATASVEVHNAAQNGDQKSVGSKPQGPAATNQSGSLGRYGSNGSRNFQPQQQQQQQQQYHNNFRGDRSAHQHIAPSARPSAQIHRPRDQPKAAQPHHTTSVPPTGPSDSSFNRRMSGNGVSTLKMNVFAPAFNPTGVASVKTTPATTASPKPAPTTIPDAVPSSTTSHVTGPMPVPVSAPTPTLVRRKTKAVDPKKCDVLAHIKSVQAPRGRSWDFNLGLVPAFDTVPTWRQLKDDEKEDSTMKMTIKTRFEKMPFVPVGVTTPIPSHLIPQGPHGQGHMHIPSGPPGIVPRQSPHIPSMQIPSHQGLPNHVVYAGDDRMIHSQSQQSFASPRLSNMQPFQVNSPAQMAYTQPVVPPYGPPGPQMNQYRPFPNSQFMPQQGHMSGPMGPPFIGGPHAPGMYPGHPPYISQGAPPVSAANGFSSPGRPSAPMMAHQGSQQGQPGYGMSPGMQYNSPVFVPGQQGGGQLGNVRNGFNGPGGQHYGSSPQQMHQFGPGGHHMTHRSTSHNGYKNYQNHNNNHHNSQQQHMQQQGQVPSHGQSQGSSRQQQTPTPPTRTENATPNTEEAK</sequence>
<feature type="region of interest" description="Disordered" evidence="1">
    <location>
        <begin position="463"/>
        <end position="567"/>
    </location>
</feature>
<feature type="region of interest" description="Disordered" evidence="1">
    <location>
        <begin position="381"/>
        <end position="429"/>
    </location>
</feature>
<reference evidence="3 4" key="1">
    <citation type="journal article" date="2013" name="Fungal Biol.">
        <title>Analysis of microsatellite markers in the genome of the plant pathogen Ceratocystis fimbriata.</title>
        <authorList>
            <person name="Simpson M.C."/>
            <person name="Wilken P.M."/>
            <person name="Coetzee M.P."/>
            <person name="Wingfield M.J."/>
            <person name="Wingfield B.D."/>
        </authorList>
    </citation>
    <scope>NUCLEOTIDE SEQUENCE [LARGE SCALE GENOMIC DNA]</scope>
    <source>
        <strain evidence="3 4">CBS 114723</strain>
    </source>
</reference>
<feature type="region of interest" description="Disordered" evidence="1">
    <location>
        <begin position="912"/>
        <end position="1015"/>
    </location>
</feature>
<feature type="compositionally biased region" description="Polar residues" evidence="1">
    <location>
        <begin position="195"/>
        <end position="206"/>
    </location>
</feature>
<dbReference type="EMBL" id="APWK03000092">
    <property type="protein sequence ID" value="PHH51506.1"/>
    <property type="molecule type" value="Genomic_DNA"/>
</dbReference>
<feature type="compositionally biased region" description="Low complexity" evidence="1">
    <location>
        <begin position="497"/>
        <end position="507"/>
    </location>
</feature>
<dbReference type="Pfam" id="PF06741">
    <property type="entry name" value="LsmAD"/>
    <property type="match status" value="1"/>
</dbReference>
<feature type="region of interest" description="Disordered" evidence="1">
    <location>
        <begin position="583"/>
        <end position="630"/>
    </location>
</feature>
<feature type="compositionally biased region" description="Basic and acidic residues" evidence="1">
    <location>
        <begin position="390"/>
        <end position="409"/>
    </location>
</feature>
<feature type="compositionally biased region" description="Polar residues" evidence="1">
    <location>
        <begin position="1005"/>
        <end position="1015"/>
    </location>
</feature>
<feature type="compositionally biased region" description="Basic and acidic residues" evidence="1">
    <location>
        <begin position="1"/>
        <end position="13"/>
    </location>
</feature>
<feature type="compositionally biased region" description="Low complexity" evidence="1">
    <location>
        <begin position="955"/>
        <end position="997"/>
    </location>
</feature>
<organism evidence="3 4">
    <name type="scientific">Ceratocystis fimbriata CBS 114723</name>
    <dbReference type="NCBI Taxonomy" id="1035309"/>
    <lineage>
        <taxon>Eukaryota</taxon>
        <taxon>Fungi</taxon>
        <taxon>Dikarya</taxon>
        <taxon>Ascomycota</taxon>
        <taxon>Pezizomycotina</taxon>
        <taxon>Sordariomycetes</taxon>
        <taxon>Hypocreomycetidae</taxon>
        <taxon>Microascales</taxon>
        <taxon>Ceratocystidaceae</taxon>
        <taxon>Ceratocystis</taxon>
    </lineage>
</organism>
<evidence type="ECO:0000313" key="3">
    <source>
        <dbReference type="EMBL" id="PHH51506.1"/>
    </source>
</evidence>
<feature type="compositionally biased region" description="Polar residues" evidence="1">
    <location>
        <begin position="264"/>
        <end position="273"/>
    </location>
</feature>
<dbReference type="AlphaFoldDB" id="A0A2C5X061"/>
<dbReference type="GO" id="GO:0003729">
    <property type="term" value="F:mRNA binding"/>
    <property type="evidence" value="ECO:0007669"/>
    <property type="project" value="TreeGrafter"/>
</dbReference>
<feature type="compositionally biased region" description="Low complexity" evidence="1">
    <location>
        <begin position="218"/>
        <end position="230"/>
    </location>
</feature>
<dbReference type="InterPro" id="IPR045117">
    <property type="entry name" value="ATXN2-like"/>
</dbReference>
<feature type="region of interest" description="Disordered" evidence="1">
    <location>
        <begin position="325"/>
        <end position="344"/>
    </location>
</feature>
<evidence type="ECO:0000256" key="1">
    <source>
        <dbReference type="SAM" id="MobiDB-lite"/>
    </source>
</evidence>
<feature type="region of interest" description="Disordered" evidence="1">
    <location>
        <begin position="137"/>
        <end position="310"/>
    </location>
</feature>
<protein>
    <submittedName>
        <fullName evidence="3">Uncharacterized protein C21B10.03c</fullName>
    </submittedName>
</protein>
<reference evidence="3 4" key="2">
    <citation type="journal article" date="2013" name="IMA Fungus">
        <title>IMA Genome-F 1: Ceratocystis fimbriata: Draft nuclear genome sequence for the plant pathogen, Ceratocystis fimbriata.</title>
        <authorList>
            <person name="Wilken P.M."/>
            <person name="Steenkamp E.T."/>
            <person name="Wingfield M.J."/>
            <person name="de Beer Z.W."/>
            <person name="Wingfield B.D."/>
        </authorList>
    </citation>
    <scope>NUCLEOTIDE SEQUENCE [LARGE SCALE GENOMIC DNA]</scope>
    <source>
        <strain evidence="3 4">CBS 114723</strain>
    </source>
</reference>
<accession>A0A2C5X061</accession>
<dbReference type="STRING" id="1035309.A0A2C5X061"/>
<feature type="compositionally biased region" description="Basic and acidic residues" evidence="1">
    <location>
        <begin position="235"/>
        <end position="246"/>
    </location>
</feature>
<feature type="compositionally biased region" description="Polar residues" evidence="1">
    <location>
        <begin position="463"/>
        <end position="496"/>
    </location>
</feature>
<feature type="region of interest" description="Disordered" evidence="1">
    <location>
        <begin position="872"/>
        <end position="891"/>
    </location>
</feature>
<dbReference type="OrthoDB" id="2275718at2759"/>
<feature type="compositionally biased region" description="Basic and acidic residues" evidence="1">
    <location>
        <begin position="326"/>
        <end position="344"/>
    </location>
</feature>
<evidence type="ECO:0000259" key="2">
    <source>
        <dbReference type="SMART" id="SM01272"/>
    </source>
</evidence>
<feature type="compositionally biased region" description="Polar residues" evidence="1">
    <location>
        <begin position="160"/>
        <end position="170"/>
    </location>
</feature>
<feature type="compositionally biased region" description="Basic and acidic residues" evidence="1">
    <location>
        <begin position="36"/>
        <end position="49"/>
    </location>
</feature>
<dbReference type="InterPro" id="IPR009604">
    <property type="entry name" value="LsmAD_domain"/>
</dbReference>
<dbReference type="SMART" id="SM01272">
    <property type="entry name" value="LsmAD"/>
    <property type="match status" value="1"/>
</dbReference>
<feature type="compositionally biased region" description="Polar residues" evidence="1">
    <location>
        <begin position="410"/>
        <end position="427"/>
    </location>
</feature>
<dbReference type="GO" id="GO:0010494">
    <property type="term" value="C:cytoplasmic stress granule"/>
    <property type="evidence" value="ECO:0007669"/>
    <property type="project" value="TreeGrafter"/>
</dbReference>
<evidence type="ECO:0000313" key="4">
    <source>
        <dbReference type="Proteomes" id="UP000222788"/>
    </source>
</evidence>
<dbReference type="PANTHER" id="PTHR12854">
    <property type="entry name" value="ATAXIN 2-RELATED"/>
    <property type="match status" value="1"/>
</dbReference>
<feature type="compositionally biased region" description="Polar residues" evidence="1">
    <location>
        <begin position="545"/>
        <end position="567"/>
    </location>
</feature>
<feature type="region of interest" description="Disordered" evidence="1">
    <location>
        <begin position="1"/>
        <end position="70"/>
    </location>
</feature>
<feature type="domain" description="LsmAD" evidence="2">
    <location>
        <begin position="81"/>
        <end position="154"/>
    </location>
</feature>
<gene>
    <name evidence="3" type="ORF">CFIMG_000197RA</name>
</gene>
<feature type="compositionally biased region" description="Polar residues" evidence="1">
    <location>
        <begin position="18"/>
        <end position="35"/>
    </location>
</feature>
<feature type="compositionally biased region" description="Polar residues" evidence="1">
    <location>
        <begin position="57"/>
        <end position="70"/>
    </location>
</feature>
<feature type="compositionally biased region" description="Low complexity" evidence="1">
    <location>
        <begin position="276"/>
        <end position="300"/>
    </location>
</feature>
<dbReference type="PANTHER" id="PTHR12854:SF7">
    <property type="entry name" value="ATAXIN-2 HOMOLOG"/>
    <property type="match status" value="1"/>
</dbReference>
<dbReference type="Proteomes" id="UP000222788">
    <property type="component" value="Unassembled WGS sequence"/>
</dbReference>